<dbReference type="Proteomes" id="UP000505355">
    <property type="component" value="Chromosome"/>
</dbReference>
<organism evidence="1 2">
    <name type="scientific">Mucilaginibacter mali</name>
    <dbReference type="NCBI Taxonomy" id="2740462"/>
    <lineage>
        <taxon>Bacteria</taxon>
        <taxon>Pseudomonadati</taxon>
        <taxon>Bacteroidota</taxon>
        <taxon>Sphingobacteriia</taxon>
        <taxon>Sphingobacteriales</taxon>
        <taxon>Sphingobacteriaceae</taxon>
        <taxon>Mucilaginibacter</taxon>
    </lineage>
</organism>
<name>A0A7D4UAK9_9SPHI</name>
<dbReference type="EMBL" id="CP054139">
    <property type="protein sequence ID" value="QKJ30058.1"/>
    <property type="molecule type" value="Genomic_DNA"/>
</dbReference>
<accession>A0A7D4UAK9</accession>
<sequence length="68" mass="7416">MKQMINLQSVIHCRPIYGAGKELQKNGFSQICQLLNRNPIVQKAFAGAGIVRREKPGGKAGLSGAMKY</sequence>
<proteinExistence type="predicted"/>
<evidence type="ECO:0000313" key="2">
    <source>
        <dbReference type="Proteomes" id="UP000505355"/>
    </source>
</evidence>
<protein>
    <submittedName>
        <fullName evidence="1">Uncharacterized protein</fullName>
    </submittedName>
</protein>
<dbReference type="RefSeq" id="WP_173414748.1">
    <property type="nucleotide sequence ID" value="NZ_CP054139.1"/>
</dbReference>
<reference evidence="1 2" key="1">
    <citation type="submission" date="2020-05" db="EMBL/GenBank/DDBJ databases">
        <title>Mucilaginibacter mali sp. nov.</title>
        <authorList>
            <person name="Kim H.S."/>
            <person name="Lee K.C."/>
            <person name="Suh M.K."/>
            <person name="Kim J.-S."/>
            <person name="Han K.-I."/>
            <person name="Eom M.K."/>
            <person name="Shin Y.K."/>
            <person name="Lee J.-S."/>
        </authorList>
    </citation>
    <scope>NUCLEOTIDE SEQUENCE [LARGE SCALE GENOMIC DNA]</scope>
    <source>
        <strain evidence="1 2">G2-14</strain>
    </source>
</reference>
<gene>
    <name evidence="1" type="ORF">HQ865_09910</name>
</gene>
<keyword evidence="2" id="KW-1185">Reference proteome</keyword>
<evidence type="ECO:0000313" key="1">
    <source>
        <dbReference type="EMBL" id="QKJ30058.1"/>
    </source>
</evidence>
<dbReference type="KEGG" id="mmab:HQ865_09910"/>
<dbReference type="AlphaFoldDB" id="A0A7D4UAK9"/>